<dbReference type="Proteomes" id="UP001189624">
    <property type="component" value="Chromosome 6"/>
</dbReference>
<dbReference type="EMBL" id="OY731403">
    <property type="protein sequence ID" value="CAJ1963008.1"/>
    <property type="molecule type" value="Genomic_DNA"/>
</dbReference>
<accession>A0AA86SSA2</accession>
<keyword evidence="3" id="KW-1185">Reference proteome</keyword>
<dbReference type="Gramene" id="rna-AYBTSS11_LOCUS19545">
    <property type="protein sequence ID" value="CAJ1963008.1"/>
    <property type="gene ID" value="gene-AYBTSS11_LOCUS19545"/>
</dbReference>
<protein>
    <submittedName>
        <fullName evidence="2">Uncharacterized protein</fullName>
    </submittedName>
</protein>
<reference evidence="2" key="1">
    <citation type="submission" date="2023-10" db="EMBL/GenBank/DDBJ databases">
        <authorList>
            <person name="Domelevo Entfellner J.-B."/>
        </authorList>
    </citation>
    <scope>NUCLEOTIDE SEQUENCE</scope>
</reference>
<gene>
    <name evidence="2" type="ORF">AYBTSS11_LOCUS19545</name>
</gene>
<proteinExistence type="predicted"/>
<evidence type="ECO:0000256" key="1">
    <source>
        <dbReference type="SAM" id="MobiDB-lite"/>
    </source>
</evidence>
<name>A0AA86SSA2_9FABA</name>
<sequence length="84" mass="9347">MAEGNAVRSESDLTGEKTPSAPRTAPYPSPRRAMERDREGEEGAFLVTAWHIGRITCGEAHVMITKLCSDKLTWLEFGTKVLHF</sequence>
<feature type="region of interest" description="Disordered" evidence="1">
    <location>
        <begin position="1"/>
        <end position="40"/>
    </location>
</feature>
<evidence type="ECO:0000313" key="3">
    <source>
        <dbReference type="Proteomes" id="UP001189624"/>
    </source>
</evidence>
<evidence type="ECO:0000313" key="2">
    <source>
        <dbReference type="EMBL" id="CAJ1963008.1"/>
    </source>
</evidence>
<dbReference type="AlphaFoldDB" id="A0AA86SSA2"/>
<organism evidence="2 3">
    <name type="scientific">Sphenostylis stenocarpa</name>
    <dbReference type="NCBI Taxonomy" id="92480"/>
    <lineage>
        <taxon>Eukaryota</taxon>
        <taxon>Viridiplantae</taxon>
        <taxon>Streptophyta</taxon>
        <taxon>Embryophyta</taxon>
        <taxon>Tracheophyta</taxon>
        <taxon>Spermatophyta</taxon>
        <taxon>Magnoliopsida</taxon>
        <taxon>eudicotyledons</taxon>
        <taxon>Gunneridae</taxon>
        <taxon>Pentapetalae</taxon>
        <taxon>rosids</taxon>
        <taxon>fabids</taxon>
        <taxon>Fabales</taxon>
        <taxon>Fabaceae</taxon>
        <taxon>Papilionoideae</taxon>
        <taxon>50 kb inversion clade</taxon>
        <taxon>NPAAA clade</taxon>
        <taxon>indigoferoid/millettioid clade</taxon>
        <taxon>Phaseoleae</taxon>
        <taxon>Sphenostylis</taxon>
    </lineage>
</organism>